<keyword evidence="3" id="KW-1185">Reference proteome</keyword>
<name>W4JVS1_HETIT</name>
<dbReference type="AlphaFoldDB" id="W4JVS1"/>
<evidence type="ECO:0000256" key="1">
    <source>
        <dbReference type="SAM" id="MobiDB-lite"/>
    </source>
</evidence>
<dbReference type="OrthoDB" id="5588096at2759"/>
<proteinExistence type="predicted"/>
<dbReference type="Proteomes" id="UP000030671">
    <property type="component" value="Unassembled WGS sequence"/>
</dbReference>
<dbReference type="GeneID" id="20671469"/>
<feature type="compositionally biased region" description="Low complexity" evidence="1">
    <location>
        <begin position="47"/>
        <end position="60"/>
    </location>
</feature>
<dbReference type="EMBL" id="KI925464">
    <property type="protein sequence ID" value="ETW76961.1"/>
    <property type="molecule type" value="Genomic_DNA"/>
</dbReference>
<reference evidence="2 3" key="1">
    <citation type="journal article" date="2012" name="New Phytol.">
        <title>Insight into trade-off between wood decay and parasitism from the genome of a fungal forest pathogen.</title>
        <authorList>
            <person name="Olson A."/>
            <person name="Aerts A."/>
            <person name="Asiegbu F."/>
            <person name="Belbahri L."/>
            <person name="Bouzid O."/>
            <person name="Broberg A."/>
            <person name="Canback B."/>
            <person name="Coutinho P.M."/>
            <person name="Cullen D."/>
            <person name="Dalman K."/>
            <person name="Deflorio G."/>
            <person name="van Diepen L.T."/>
            <person name="Dunand C."/>
            <person name="Duplessis S."/>
            <person name="Durling M."/>
            <person name="Gonthier P."/>
            <person name="Grimwood J."/>
            <person name="Fossdal C.G."/>
            <person name="Hansson D."/>
            <person name="Henrissat B."/>
            <person name="Hietala A."/>
            <person name="Himmelstrand K."/>
            <person name="Hoffmeister D."/>
            <person name="Hogberg N."/>
            <person name="James T.Y."/>
            <person name="Karlsson M."/>
            <person name="Kohler A."/>
            <person name="Kues U."/>
            <person name="Lee Y.H."/>
            <person name="Lin Y.C."/>
            <person name="Lind M."/>
            <person name="Lindquist E."/>
            <person name="Lombard V."/>
            <person name="Lucas S."/>
            <person name="Lunden K."/>
            <person name="Morin E."/>
            <person name="Murat C."/>
            <person name="Park J."/>
            <person name="Raffaello T."/>
            <person name="Rouze P."/>
            <person name="Salamov A."/>
            <person name="Schmutz J."/>
            <person name="Solheim H."/>
            <person name="Stahlberg J."/>
            <person name="Velez H."/>
            <person name="de Vries R.P."/>
            <person name="Wiebenga A."/>
            <person name="Woodward S."/>
            <person name="Yakovlev I."/>
            <person name="Garbelotto M."/>
            <person name="Martin F."/>
            <person name="Grigoriev I.V."/>
            <person name="Stenlid J."/>
        </authorList>
    </citation>
    <scope>NUCLEOTIDE SEQUENCE [LARGE SCALE GENOMIC DNA]</scope>
    <source>
        <strain evidence="2 3">TC 32-1</strain>
    </source>
</reference>
<feature type="non-terminal residue" evidence="2">
    <location>
        <position position="1"/>
    </location>
</feature>
<feature type="region of interest" description="Disordered" evidence="1">
    <location>
        <begin position="1"/>
        <end position="107"/>
    </location>
</feature>
<evidence type="ECO:0000313" key="2">
    <source>
        <dbReference type="EMBL" id="ETW76961.1"/>
    </source>
</evidence>
<dbReference type="InParanoid" id="W4JVS1"/>
<dbReference type="HOGENOM" id="CLU_1471580_0_0_1"/>
<dbReference type="RefSeq" id="XP_009551819.1">
    <property type="nucleotide sequence ID" value="XM_009553524.1"/>
</dbReference>
<sequence length="184" mass="19060">SEDDLGSSGRCSKDPYGGVGDDAPFSPSSRRWPSKDLCQDPAGRHPSAASTSDSTGTTNAQGTTAKSQIIIPNKSTIAEQDAEVPYGRDARESGSMAGEEPGLNEMAGGLSALTLGSIDEDAGGRSGGDEYYDNMSLGHASVAPDLLLKNSRTSNGAGGECEKMRRADEFSNVTMQSHIAGLEN</sequence>
<organism evidence="2 3">
    <name type="scientific">Heterobasidion irregulare (strain TC 32-1)</name>
    <dbReference type="NCBI Taxonomy" id="747525"/>
    <lineage>
        <taxon>Eukaryota</taxon>
        <taxon>Fungi</taxon>
        <taxon>Dikarya</taxon>
        <taxon>Basidiomycota</taxon>
        <taxon>Agaricomycotina</taxon>
        <taxon>Agaricomycetes</taxon>
        <taxon>Russulales</taxon>
        <taxon>Bondarzewiaceae</taxon>
        <taxon>Heterobasidion</taxon>
        <taxon>Heterobasidion annosum species complex</taxon>
    </lineage>
</organism>
<gene>
    <name evidence="2" type="ORF">HETIRDRAFT_329099</name>
</gene>
<protein>
    <submittedName>
        <fullName evidence="2">Uncharacterized protein</fullName>
    </submittedName>
</protein>
<accession>W4JVS1</accession>
<dbReference type="KEGG" id="hir:HETIRDRAFT_329099"/>
<evidence type="ECO:0000313" key="3">
    <source>
        <dbReference type="Proteomes" id="UP000030671"/>
    </source>
</evidence>